<dbReference type="InterPro" id="IPR020568">
    <property type="entry name" value="Ribosomal_Su5_D2-typ_SF"/>
</dbReference>
<feature type="domain" description="S5 DRBM" evidence="10">
    <location>
        <begin position="12"/>
        <end position="75"/>
    </location>
</feature>
<dbReference type="PANTHER" id="PTHR48277">
    <property type="entry name" value="MITOCHONDRIAL RIBOSOMAL PROTEIN S5"/>
    <property type="match status" value="1"/>
</dbReference>
<dbReference type="Gene3D" id="3.30.160.20">
    <property type="match status" value="1"/>
</dbReference>
<evidence type="ECO:0000256" key="5">
    <source>
        <dbReference type="ARBA" id="ARBA00022980"/>
    </source>
</evidence>
<organism evidence="11 12">
    <name type="scientific">Candidatus Xenohaliotis californiensis</name>
    <dbReference type="NCBI Taxonomy" id="84677"/>
    <lineage>
        <taxon>Bacteria</taxon>
        <taxon>Pseudomonadati</taxon>
        <taxon>Pseudomonadota</taxon>
        <taxon>Alphaproteobacteria</taxon>
        <taxon>Rickettsiales</taxon>
        <taxon>Anaplasmataceae</taxon>
        <taxon>Candidatus Xenohaliotis</taxon>
    </lineage>
</organism>
<dbReference type="Proteomes" id="UP001314181">
    <property type="component" value="Unassembled WGS sequence"/>
</dbReference>
<dbReference type="HAMAP" id="MF_01307_B">
    <property type="entry name" value="Ribosomal_uS5_B"/>
    <property type="match status" value="1"/>
</dbReference>
<protein>
    <recommendedName>
        <fullName evidence="7 8">Small ribosomal subunit protein uS5</fullName>
    </recommendedName>
</protein>
<gene>
    <name evidence="8 11" type="primary">rpsE</name>
    <name evidence="11" type="ORF">CAXC1_330020</name>
</gene>
<dbReference type="Pfam" id="PF00333">
    <property type="entry name" value="Ribosomal_S5"/>
    <property type="match status" value="1"/>
</dbReference>
<dbReference type="PROSITE" id="PS50881">
    <property type="entry name" value="S5_DSRBD"/>
    <property type="match status" value="1"/>
</dbReference>
<evidence type="ECO:0000313" key="11">
    <source>
        <dbReference type="EMBL" id="CAK8163260.1"/>
    </source>
</evidence>
<dbReference type="Pfam" id="PF03719">
    <property type="entry name" value="Ribosomal_S5_C"/>
    <property type="match status" value="1"/>
</dbReference>
<dbReference type="RefSeq" id="WP_338364306.1">
    <property type="nucleotide sequence ID" value="NZ_CAWVOK010000026.1"/>
</dbReference>
<dbReference type="Gene3D" id="3.30.230.10">
    <property type="match status" value="1"/>
</dbReference>
<dbReference type="SUPFAM" id="SSF54768">
    <property type="entry name" value="dsRNA-binding domain-like"/>
    <property type="match status" value="1"/>
</dbReference>
<dbReference type="SUPFAM" id="SSF54211">
    <property type="entry name" value="Ribosomal protein S5 domain 2-like"/>
    <property type="match status" value="1"/>
</dbReference>
<name>A0ABM9N8K8_9RICK</name>
<evidence type="ECO:0000256" key="6">
    <source>
        <dbReference type="ARBA" id="ARBA00023274"/>
    </source>
</evidence>
<dbReference type="NCBIfam" id="TIGR01021">
    <property type="entry name" value="rpsE_bact"/>
    <property type="match status" value="1"/>
</dbReference>
<evidence type="ECO:0000256" key="2">
    <source>
        <dbReference type="ARBA" id="ARBA00008945"/>
    </source>
</evidence>
<keyword evidence="4 8" id="KW-0694">RNA-binding</keyword>
<evidence type="ECO:0000256" key="1">
    <source>
        <dbReference type="ARBA" id="ARBA00003093"/>
    </source>
</evidence>
<evidence type="ECO:0000256" key="4">
    <source>
        <dbReference type="ARBA" id="ARBA00022884"/>
    </source>
</evidence>
<dbReference type="InterPro" id="IPR000851">
    <property type="entry name" value="Ribosomal_uS5"/>
</dbReference>
<reference evidence="11 12" key="1">
    <citation type="submission" date="2024-01" db="EMBL/GenBank/DDBJ databases">
        <authorList>
            <person name="Kunselman E."/>
        </authorList>
    </citation>
    <scope>NUCLEOTIDE SEQUENCE [LARGE SCALE GENOMIC DNA]</scope>
    <source>
        <strain evidence="11">2 abalone samples</strain>
    </source>
</reference>
<evidence type="ECO:0000256" key="3">
    <source>
        <dbReference type="ARBA" id="ARBA00022730"/>
    </source>
</evidence>
<keyword evidence="3 8" id="KW-0699">rRNA-binding</keyword>
<keyword evidence="6 8" id="KW-0687">Ribonucleoprotein</keyword>
<comment type="caution">
    <text evidence="11">The sequence shown here is derived from an EMBL/GenBank/DDBJ whole genome shotgun (WGS) entry which is preliminary data.</text>
</comment>
<evidence type="ECO:0000256" key="7">
    <source>
        <dbReference type="ARBA" id="ARBA00035255"/>
    </source>
</evidence>
<keyword evidence="5 8" id="KW-0689">Ribosomal protein</keyword>
<accession>A0ABM9N8K8</accession>
<dbReference type="InterPro" id="IPR005712">
    <property type="entry name" value="Ribosomal_uS5_bac-type"/>
</dbReference>
<dbReference type="InterPro" id="IPR013810">
    <property type="entry name" value="Ribosomal_uS5_N"/>
</dbReference>
<comment type="subunit">
    <text evidence="8">Part of the 30S ribosomal subunit. Contacts proteins S4 and S8.</text>
</comment>
<keyword evidence="12" id="KW-1185">Reference proteome</keyword>
<evidence type="ECO:0000313" key="12">
    <source>
        <dbReference type="Proteomes" id="UP001314181"/>
    </source>
</evidence>
<comment type="similarity">
    <text evidence="2 8 9">Belongs to the universal ribosomal protein uS5 family.</text>
</comment>
<dbReference type="EMBL" id="CAWVOK010000026">
    <property type="protein sequence ID" value="CAK8163260.1"/>
    <property type="molecule type" value="Genomic_DNA"/>
</dbReference>
<proteinExistence type="inferred from homology"/>
<comment type="function">
    <text evidence="1 8">Located at the back of the 30S subunit body where it stabilizes the conformation of the head with respect to the body.</text>
</comment>
<evidence type="ECO:0000256" key="8">
    <source>
        <dbReference type="HAMAP-Rule" id="MF_01307"/>
    </source>
</evidence>
<evidence type="ECO:0000259" key="10">
    <source>
        <dbReference type="PROSITE" id="PS50881"/>
    </source>
</evidence>
<evidence type="ECO:0000256" key="9">
    <source>
        <dbReference type="RuleBase" id="RU003823"/>
    </source>
</evidence>
<comment type="domain">
    <text evidence="8">The N-terminal domain interacts with the head of the 30S subunit; the C-terminal domain interacts with the body and contacts protein S4. The interaction surface between S4 and S5 is involved in control of translational fidelity.</text>
</comment>
<sequence>MSKNFNKHNQDIVDIIASVRRVTKVVKGGSRFSFSILVVVGDKKGKVGFASAKDRELNDAKNKAIKLARKNMFHVPLRSGKTLHHDILTRYCSASVLLRSAKLGTGIIAGGAMRHIFECLGIQDIVAKSLRSSDPYNMITATMLGLKSISTPRAIAERRGIRFGVLLSRRENI</sequence>
<dbReference type="PANTHER" id="PTHR48277:SF1">
    <property type="entry name" value="MITOCHONDRIAL RIBOSOMAL PROTEIN S5"/>
    <property type="match status" value="1"/>
</dbReference>
<comment type="function">
    <text evidence="8">With S4 and S12 plays an important role in translational accuracy.</text>
</comment>
<dbReference type="InterPro" id="IPR005324">
    <property type="entry name" value="Ribosomal_uS5_C"/>
</dbReference>
<dbReference type="InterPro" id="IPR014721">
    <property type="entry name" value="Ribsml_uS5_D2-typ_fold_subgr"/>
</dbReference>